<dbReference type="InterPro" id="IPR001810">
    <property type="entry name" value="F-box_dom"/>
</dbReference>
<accession>A0ABC9BXU1</accession>
<reference evidence="2" key="1">
    <citation type="submission" date="2024-10" db="EMBL/GenBank/DDBJ databases">
        <authorList>
            <person name="Ryan C."/>
        </authorList>
    </citation>
    <scope>NUCLEOTIDE SEQUENCE [LARGE SCALE GENOMIC DNA]</scope>
</reference>
<evidence type="ECO:0000313" key="3">
    <source>
        <dbReference type="Proteomes" id="UP001497457"/>
    </source>
</evidence>
<sequence length="264" mass="29587">MMTGTDALTCPVRSTRDWTLVSIDVLSLIFAKLDAFDVLMGAGLVCHSWLQAAQVPDLWRSVDMVRNMVIKGKFRCRERDVMYTMAKAAMDRSCGRLEVFVGEWFVDDDLLNYIGDRSHSLKSLQLISCPDVSNEGFADAIKKFPLLEELELSRCSEVCEKDVFDTVGKSCPQLKYLKLNKLGVCHNEGRVCYDSGEALGIATMTELRTLQLLGHELTNEELIAILENCPHLESLYMHCCPNVHMDSTLQAACAGIKTLSIWSH</sequence>
<feature type="domain" description="F-box" evidence="1">
    <location>
        <begin position="24"/>
        <end position="63"/>
    </location>
</feature>
<keyword evidence="3" id="KW-1185">Reference proteome</keyword>
<gene>
    <name evidence="2" type="ORF">URODEC1_LOCUS70144</name>
</gene>
<evidence type="ECO:0000313" key="2">
    <source>
        <dbReference type="EMBL" id="CAL5010764.1"/>
    </source>
</evidence>
<proteinExistence type="predicted"/>
<dbReference type="Pfam" id="PF12937">
    <property type="entry name" value="F-box-like"/>
    <property type="match status" value="1"/>
</dbReference>
<dbReference type="SUPFAM" id="SSF52047">
    <property type="entry name" value="RNI-like"/>
    <property type="match status" value="1"/>
</dbReference>
<organism evidence="2 3">
    <name type="scientific">Urochloa decumbens</name>
    <dbReference type="NCBI Taxonomy" id="240449"/>
    <lineage>
        <taxon>Eukaryota</taxon>
        <taxon>Viridiplantae</taxon>
        <taxon>Streptophyta</taxon>
        <taxon>Embryophyta</taxon>
        <taxon>Tracheophyta</taxon>
        <taxon>Spermatophyta</taxon>
        <taxon>Magnoliopsida</taxon>
        <taxon>Liliopsida</taxon>
        <taxon>Poales</taxon>
        <taxon>Poaceae</taxon>
        <taxon>PACMAD clade</taxon>
        <taxon>Panicoideae</taxon>
        <taxon>Panicodae</taxon>
        <taxon>Paniceae</taxon>
        <taxon>Melinidinae</taxon>
        <taxon>Urochloa</taxon>
    </lineage>
</organism>
<dbReference type="Gene3D" id="1.20.1280.50">
    <property type="match status" value="1"/>
</dbReference>
<dbReference type="PANTHER" id="PTHR38926:SF2">
    <property type="entry name" value="F-BOX_LRR-REPEAT PROTEIN 21-RELATED"/>
    <property type="match status" value="1"/>
</dbReference>
<protein>
    <recommendedName>
        <fullName evidence="1">F-box domain-containing protein</fullName>
    </recommendedName>
</protein>
<dbReference type="EMBL" id="OZ075138">
    <property type="protein sequence ID" value="CAL5010764.1"/>
    <property type="molecule type" value="Genomic_DNA"/>
</dbReference>
<dbReference type="FunFam" id="1.20.1280.50:FF:000037">
    <property type="entry name" value="F-box protein SKIP19"/>
    <property type="match status" value="1"/>
</dbReference>
<name>A0ABC9BXU1_9POAL</name>
<dbReference type="AlphaFoldDB" id="A0ABC9BXU1"/>
<dbReference type="Gene3D" id="3.80.10.10">
    <property type="entry name" value="Ribonuclease Inhibitor"/>
    <property type="match status" value="1"/>
</dbReference>
<dbReference type="Proteomes" id="UP001497457">
    <property type="component" value="Chromosome 28b"/>
</dbReference>
<dbReference type="PANTHER" id="PTHR38926">
    <property type="entry name" value="F-BOX DOMAIN CONTAINING PROTEIN, EXPRESSED"/>
    <property type="match status" value="1"/>
</dbReference>
<dbReference type="InterPro" id="IPR036047">
    <property type="entry name" value="F-box-like_dom_sf"/>
</dbReference>
<dbReference type="SUPFAM" id="SSF81383">
    <property type="entry name" value="F-box domain"/>
    <property type="match status" value="1"/>
</dbReference>
<dbReference type="InterPro" id="IPR032675">
    <property type="entry name" value="LRR_dom_sf"/>
</dbReference>
<evidence type="ECO:0000259" key="1">
    <source>
        <dbReference type="Pfam" id="PF12937"/>
    </source>
</evidence>